<evidence type="ECO:0000313" key="3">
    <source>
        <dbReference type="Proteomes" id="UP000717696"/>
    </source>
</evidence>
<dbReference type="AlphaFoldDB" id="A0A9P9J802"/>
<gene>
    <name evidence="2" type="ORF">B0J13DRAFT_234451</name>
</gene>
<evidence type="ECO:0000256" key="1">
    <source>
        <dbReference type="SAM" id="MobiDB-lite"/>
    </source>
</evidence>
<protein>
    <submittedName>
        <fullName evidence="2">Uncharacterized protein</fullName>
    </submittedName>
</protein>
<comment type="caution">
    <text evidence="2">The sequence shown here is derived from an EMBL/GenBank/DDBJ whole genome shotgun (WGS) entry which is preliminary data.</text>
</comment>
<organism evidence="2 3">
    <name type="scientific">Dactylonectria estremocensis</name>
    <dbReference type="NCBI Taxonomy" id="1079267"/>
    <lineage>
        <taxon>Eukaryota</taxon>
        <taxon>Fungi</taxon>
        <taxon>Dikarya</taxon>
        <taxon>Ascomycota</taxon>
        <taxon>Pezizomycotina</taxon>
        <taxon>Sordariomycetes</taxon>
        <taxon>Hypocreomycetidae</taxon>
        <taxon>Hypocreales</taxon>
        <taxon>Nectriaceae</taxon>
        <taxon>Dactylonectria</taxon>
    </lineage>
</organism>
<proteinExistence type="predicted"/>
<reference evidence="2" key="1">
    <citation type="journal article" date="2021" name="Nat. Commun.">
        <title>Genetic determinants of endophytism in the Arabidopsis root mycobiome.</title>
        <authorList>
            <person name="Mesny F."/>
            <person name="Miyauchi S."/>
            <person name="Thiergart T."/>
            <person name="Pickel B."/>
            <person name="Atanasova L."/>
            <person name="Karlsson M."/>
            <person name="Huettel B."/>
            <person name="Barry K.W."/>
            <person name="Haridas S."/>
            <person name="Chen C."/>
            <person name="Bauer D."/>
            <person name="Andreopoulos W."/>
            <person name="Pangilinan J."/>
            <person name="LaButti K."/>
            <person name="Riley R."/>
            <person name="Lipzen A."/>
            <person name="Clum A."/>
            <person name="Drula E."/>
            <person name="Henrissat B."/>
            <person name="Kohler A."/>
            <person name="Grigoriev I.V."/>
            <person name="Martin F.M."/>
            <person name="Hacquard S."/>
        </authorList>
    </citation>
    <scope>NUCLEOTIDE SEQUENCE</scope>
    <source>
        <strain evidence="2">MPI-CAGE-AT-0021</strain>
    </source>
</reference>
<dbReference type="EMBL" id="JAGMUU010000004">
    <property type="protein sequence ID" value="KAH7155807.1"/>
    <property type="molecule type" value="Genomic_DNA"/>
</dbReference>
<dbReference type="Proteomes" id="UP000717696">
    <property type="component" value="Unassembled WGS sequence"/>
</dbReference>
<keyword evidence="3" id="KW-1185">Reference proteome</keyword>
<sequence>MILFGLSQRVPRSPLLGAETPEDGGSLSSVLAALGPLAHGCSEMGPTLAAAHSRRTNKRRKRPEMGGHEGMDGGGGSSTKPLHYQAHASISASSSARAAHLSYTLWPTSRHHPFFPNFPHIFLARLHPIFTSADMSPCPDKSPDQHSFLSLSVRPLDVSIGWPDRYCALVRFRLAQFAVLRKSNVCSVIGWDAIQKSVLLA</sequence>
<accession>A0A9P9J802</accession>
<name>A0A9P9J802_9HYPO</name>
<feature type="compositionally biased region" description="Basic residues" evidence="1">
    <location>
        <begin position="52"/>
        <end position="62"/>
    </location>
</feature>
<evidence type="ECO:0000313" key="2">
    <source>
        <dbReference type="EMBL" id="KAH7155807.1"/>
    </source>
</evidence>
<feature type="region of interest" description="Disordered" evidence="1">
    <location>
        <begin position="48"/>
        <end position="82"/>
    </location>
</feature>